<gene>
    <name evidence="1" type="ORF">ACI8B_50318</name>
</gene>
<name>A0A653KA20_9GAMM</name>
<dbReference type="EMBL" id="CABWKZ010000045">
    <property type="protein sequence ID" value="VXA57833.1"/>
    <property type="molecule type" value="Genomic_DNA"/>
</dbReference>
<proteinExistence type="predicted"/>
<organism evidence="1 2">
    <name type="scientific">Acinetobacter proteolyticus</name>
    <dbReference type="NCBI Taxonomy" id="1776741"/>
    <lineage>
        <taxon>Bacteria</taxon>
        <taxon>Pseudomonadati</taxon>
        <taxon>Pseudomonadota</taxon>
        <taxon>Gammaproteobacteria</taxon>
        <taxon>Moraxellales</taxon>
        <taxon>Moraxellaceae</taxon>
        <taxon>Acinetobacter</taxon>
    </lineage>
</organism>
<evidence type="ECO:0000313" key="1">
    <source>
        <dbReference type="EMBL" id="VXA57833.1"/>
    </source>
</evidence>
<dbReference type="AlphaFoldDB" id="A0A653KA20"/>
<evidence type="ECO:0000313" key="2">
    <source>
        <dbReference type="Proteomes" id="UP000430404"/>
    </source>
</evidence>
<dbReference type="Proteomes" id="UP000430404">
    <property type="component" value="Unassembled WGS sequence"/>
</dbReference>
<sequence length="41" mass="4692">MEDKELRLGLDPELELLCMLSPLQIIYAQKVQQNTALAFKS</sequence>
<accession>A0A653KA20</accession>
<reference evidence="1 2" key="1">
    <citation type="submission" date="2019-10" db="EMBL/GenBank/DDBJ databases">
        <authorList>
            <person name="Karimi E."/>
        </authorList>
    </citation>
    <scope>NUCLEOTIDE SEQUENCE [LARGE SCALE GENOMIC DNA]</scope>
    <source>
        <strain evidence="1">Acinetobacter sp. 8BE</strain>
    </source>
</reference>
<protein>
    <submittedName>
        <fullName evidence="1">Uncharacterized protein</fullName>
    </submittedName>
</protein>